<feature type="compositionally biased region" description="Basic and acidic residues" evidence="1">
    <location>
        <begin position="101"/>
        <end position="119"/>
    </location>
</feature>
<feature type="transmembrane region" description="Helical" evidence="2">
    <location>
        <begin position="66"/>
        <end position="93"/>
    </location>
</feature>
<gene>
    <name evidence="4" type="ORF">VM1G_06559</name>
</gene>
<evidence type="ECO:0000313" key="4">
    <source>
        <dbReference type="EMBL" id="KUI70077.1"/>
    </source>
</evidence>
<feature type="chain" id="PRO_5008267013" evidence="3">
    <location>
        <begin position="28"/>
        <end position="134"/>
    </location>
</feature>
<dbReference type="Proteomes" id="UP000078559">
    <property type="component" value="Chromosome 6"/>
</dbReference>
<organism evidence="4 5">
    <name type="scientific">Cytospora mali</name>
    <name type="common">Apple Valsa canker fungus</name>
    <name type="synonym">Valsa mali</name>
    <dbReference type="NCBI Taxonomy" id="578113"/>
    <lineage>
        <taxon>Eukaryota</taxon>
        <taxon>Fungi</taxon>
        <taxon>Dikarya</taxon>
        <taxon>Ascomycota</taxon>
        <taxon>Pezizomycotina</taxon>
        <taxon>Sordariomycetes</taxon>
        <taxon>Sordariomycetidae</taxon>
        <taxon>Diaporthales</taxon>
        <taxon>Cytosporaceae</taxon>
        <taxon>Cytospora</taxon>
    </lineage>
</organism>
<evidence type="ECO:0000256" key="2">
    <source>
        <dbReference type="SAM" id="Phobius"/>
    </source>
</evidence>
<keyword evidence="2" id="KW-0812">Transmembrane</keyword>
<evidence type="ECO:0000256" key="3">
    <source>
        <dbReference type="SAM" id="SignalP"/>
    </source>
</evidence>
<keyword evidence="5" id="KW-1185">Reference proteome</keyword>
<keyword evidence="2" id="KW-1133">Transmembrane helix</keyword>
<evidence type="ECO:0000313" key="5">
    <source>
        <dbReference type="Proteomes" id="UP000078559"/>
    </source>
</evidence>
<name>A0A194W1D2_CYTMA</name>
<dbReference type="OrthoDB" id="5227210at2759"/>
<sequence>MILCHLSIRNVLAIIQIVLLQSALCLALPTVNHISTSRAETENIVQTIQWDTPSKRALGSNVIPKIAGGAVGIVAFGLICGLGSASIAVFGSVEWQAFRGKGKEEKQDKAIEGKGKQESSDSDSESGSINNYNL</sequence>
<accession>A0A194W1D2</accession>
<feature type="signal peptide" evidence="3">
    <location>
        <begin position="1"/>
        <end position="27"/>
    </location>
</feature>
<proteinExistence type="predicted"/>
<keyword evidence="3" id="KW-0732">Signal</keyword>
<feature type="region of interest" description="Disordered" evidence="1">
    <location>
        <begin position="99"/>
        <end position="134"/>
    </location>
</feature>
<evidence type="ECO:0000256" key="1">
    <source>
        <dbReference type="SAM" id="MobiDB-lite"/>
    </source>
</evidence>
<keyword evidence="2" id="KW-0472">Membrane</keyword>
<dbReference type="EMBL" id="CM003103">
    <property type="protein sequence ID" value="KUI70077.1"/>
    <property type="molecule type" value="Genomic_DNA"/>
</dbReference>
<dbReference type="AlphaFoldDB" id="A0A194W1D2"/>
<protein>
    <submittedName>
        <fullName evidence="4">Uncharacterized protein</fullName>
    </submittedName>
</protein>
<reference evidence="4" key="1">
    <citation type="submission" date="2014-12" db="EMBL/GenBank/DDBJ databases">
        <title>Genome Sequence of Valsa Canker Pathogens Uncovers a Specific Adaption of Colonization on Woody Bark.</title>
        <authorList>
            <person name="Yin Z."/>
            <person name="Liu H."/>
            <person name="Gao X."/>
            <person name="Li Z."/>
            <person name="Song N."/>
            <person name="Ke X."/>
            <person name="Dai Q."/>
            <person name="Wu Y."/>
            <person name="Sun Y."/>
            <person name="Xu J.-R."/>
            <person name="Kang Z.K."/>
            <person name="Wang L."/>
            <person name="Huang L."/>
        </authorList>
    </citation>
    <scope>NUCLEOTIDE SEQUENCE [LARGE SCALE GENOMIC DNA]</scope>
    <source>
        <strain evidence="4">03-8</strain>
    </source>
</reference>